<reference evidence="3" key="1">
    <citation type="submission" date="2020-06" db="EMBL/GenBank/DDBJ databases">
        <title>WGS assembly of Ceratodon purpureus strain R40.</title>
        <authorList>
            <person name="Carey S.B."/>
            <person name="Jenkins J."/>
            <person name="Shu S."/>
            <person name="Lovell J.T."/>
            <person name="Sreedasyam A."/>
            <person name="Maumus F."/>
            <person name="Tiley G.P."/>
            <person name="Fernandez-Pozo N."/>
            <person name="Barry K."/>
            <person name="Chen C."/>
            <person name="Wang M."/>
            <person name="Lipzen A."/>
            <person name="Daum C."/>
            <person name="Saski C.A."/>
            <person name="Payton A.C."/>
            <person name="Mcbreen J.C."/>
            <person name="Conrad R.E."/>
            <person name="Kollar L.M."/>
            <person name="Olsson S."/>
            <person name="Huttunen S."/>
            <person name="Landis J.B."/>
            <person name="Wickett N.J."/>
            <person name="Johnson M.G."/>
            <person name="Rensing S.A."/>
            <person name="Grimwood J."/>
            <person name="Schmutz J."/>
            <person name="Mcdaniel S.F."/>
        </authorList>
    </citation>
    <scope>NUCLEOTIDE SEQUENCE</scope>
    <source>
        <strain evidence="3">R40</strain>
    </source>
</reference>
<evidence type="ECO:0000313" key="4">
    <source>
        <dbReference type="Proteomes" id="UP000822688"/>
    </source>
</evidence>
<feature type="compositionally biased region" description="Basic and acidic residues" evidence="1">
    <location>
        <begin position="108"/>
        <end position="143"/>
    </location>
</feature>
<dbReference type="Gene3D" id="3.30.40.10">
    <property type="entry name" value="Zinc/RING finger domain, C3HC4 (zinc finger)"/>
    <property type="match status" value="1"/>
</dbReference>
<gene>
    <name evidence="3" type="ORF">KC19_VG151300</name>
</gene>
<dbReference type="PANTHER" id="PTHR33644">
    <property type="entry name" value="U-BOX DOMAIN-CONTAINING PROTEIN 62-RELATED"/>
    <property type="match status" value="1"/>
</dbReference>
<keyword evidence="4" id="KW-1185">Reference proteome</keyword>
<feature type="domain" description="PUB 62/63 C-terminal" evidence="2">
    <location>
        <begin position="157"/>
        <end position="215"/>
    </location>
</feature>
<accession>A0A8T0HQ93</accession>
<evidence type="ECO:0000256" key="1">
    <source>
        <dbReference type="SAM" id="MobiDB-lite"/>
    </source>
</evidence>
<dbReference type="PANTHER" id="PTHR33644:SF3">
    <property type="entry name" value="RING_U-BOX SUPERFAMILY PROTEIN"/>
    <property type="match status" value="1"/>
</dbReference>
<dbReference type="SUPFAM" id="SSF57850">
    <property type="entry name" value="RING/U-box"/>
    <property type="match status" value="1"/>
</dbReference>
<dbReference type="EMBL" id="CM026426">
    <property type="protein sequence ID" value="KAG0573130.1"/>
    <property type="molecule type" value="Genomic_DNA"/>
</dbReference>
<evidence type="ECO:0000313" key="3">
    <source>
        <dbReference type="EMBL" id="KAG0573130.1"/>
    </source>
</evidence>
<dbReference type="InterPro" id="IPR013083">
    <property type="entry name" value="Znf_RING/FYVE/PHD"/>
</dbReference>
<evidence type="ECO:0000259" key="2">
    <source>
        <dbReference type="Pfam" id="PF23112"/>
    </source>
</evidence>
<feature type="region of interest" description="Disordered" evidence="1">
    <location>
        <begin position="108"/>
        <end position="155"/>
    </location>
</feature>
<organism evidence="3 4">
    <name type="scientific">Ceratodon purpureus</name>
    <name type="common">Fire moss</name>
    <name type="synonym">Dicranum purpureum</name>
    <dbReference type="NCBI Taxonomy" id="3225"/>
    <lineage>
        <taxon>Eukaryota</taxon>
        <taxon>Viridiplantae</taxon>
        <taxon>Streptophyta</taxon>
        <taxon>Embryophyta</taxon>
        <taxon>Bryophyta</taxon>
        <taxon>Bryophytina</taxon>
        <taxon>Bryopsida</taxon>
        <taxon>Dicranidae</taxon>
        <taxon>Pseudoditrichales</taxon>
        <taxon>Ditrichaceae</taxon>
        <taxon>Ceratodon</taxon>
    </lineage>
</organism>
<dbReference type="Pfam" id="PF23112">
    <property type="entry name" value="PUB62-63_C"/>
    <property type="match status" value="1"/>
</dbReference>
<sequence>MASPDADHVMPDGYEPIPVQFSLNSNPINTSAATTLRSALSDPLTGALLQDAMASFCGHSYGGRTLQRVYDTLQCPTCGATVERSSMVHNLALRAAAAVFKRDERMRQSHSESLRLTKRKRDGEQVEMTELRKPEKEFPKSSEKNVSPRPGIQGKGVQFPFSVNEKVLIKGNKRTPMKFVGREACITTQCLNGWYLVRLLESGESVRLQYRSLARSAGDHIAVGDNAWVSADQ</sequence>
<dbReference type="AlphaFoldDB" id="A0A8T0HQ93"/>
<comment type="caution">
    <text evidence="3">The sequence shown here is derived from an EMBL/GenBank/DDBJ whole genome shotgun (WGS) entry which is preliminary data.</text>
</comment>
<name>A0A8T0HQ93_CERPU</name>
<dbReference type="InterPro" id="IPR057649">
    <property type="entry name" value="PUB62-63_C"/>
</dbReference>
<proteinExistence type="predicted"/>
<protein>
    <recommendedName>
        <fullName evidence="2">PUB 62/63 C-terminal domain-containing protein</fullName>
    </recommendedName>
</protein>
<dbReference type="Proteomes" id="UP000822688">
    <property type="component" value="Chromosome V"/>
</dbReference>